<evidence type="ECO:0000313" key="2">
    <source>
        <dbReference type="Proteomes" id="UP000830326"/>
    </source>
</evidence>
<name>A0ABY4H9Y9_9BACI</name>
<dbReference type="EMBL" id="CP095075">
    <property type="protein sequence ID" value="UOR11371.1"/>
    <property type="molecule type" value="Genomic_DNA"/>
</dbReference>
<organism evidence="1 2">
    <name type="scientific">Halobacillus amylolyticus</name>
    <dbReference type="NCBI Taxonomy" id="2932259"/>
    <lineage>
        <taxon>Bacteria</taxon>
        <taxon>Bacillati</taxon>
        <taxon>Bacillota</taxon>
        <taxon>Bacilli</taxon>
        <taxon>Bacillales</taxon>
        <taxon>Bacillaceae</taxon>
        <taxon>Halobacillus</taxon>
    </lineage>
</organism>
<keyword evidence="2" id="KW-1185">Reference proteome</keyword>
<proteinExistence type="predicted"/>
<sequence length="52" mass="6380">MKNIEQNLVEEFQQKLDRDLTKDERDLIKWMAIKHYCEYDHVKQEPKSSKIS</sequence>
<accession>A0ABY4H9Y9</accession>
<evidence type="ECO:0000313" key="1">
    <source>
        <dbReference type="EMBL" id="UOR11371.1"/>
    </source>
</evidence>
<dbReference type="Proteomes" id="UP000830326">
    <property type="component" value="Chromosome"/>
</dbReference>
<gene>
    <name evidence="1" type="ORF">MUO15_17505</name>
</gene>
<dbReference type="RefSeq" id="WP_245031322.1">
    <property type="nucleotide sequence ID" value="NZ_CP095075.1"/>
</dbReference>
<reference evidence="1" key="1">
    <citation type="submission" date="2022-04" db="EMBL/GenBank/DDBJ databases">
        <title>Halobacillus sp. isolated from saltern.</title>
        <authorList>
            <person name="Won M."/>
            <person name="Lee C.-M."/>
            <person name="Woen H.-Y."/>
            <person name="Kwon S.-W."/>
        </authorList>
    </citation>
    <scope>NUCLEOTIDE SEQUENCE</scope>
    <source>
        <strain evidence="1">SSHM10-5</strain>
    </source>
</reference>
<protein>
    <submittedName>
        <fullName evidence="1">Uncharacterized protein</fullName>
    </submittedName>
</protein>